<reference evidence="5" key="1">
    <citation type="submission" date="2016-04" db="EMBL/GenBank/DDBJ databases">
        <title>Identification of allatostatic molecules in the brown-winged green bug Plautia stali.</title>
        <authorList>
            <person name="Matsumoto K."/>
            <person name="Suetsugu Y."/>
            <person name="Tanaka Y."/>
            <person name="Kotaki T."/>
            <person name="Goto S.G."/>
            <person name="Shinoda T."/>
            <person name="Shiga S."/>
        </authorList>
    </citation>
    <scope>NUCLEOTIDE SEQUENCE</scope>
</reference>
<comment type="similarity">
    <text evidence="1">Belongs to the vasopressin/oxytocin family.</text>
</comment>
<dbReference type="AlphaFoldDB" id="A0A1I9FZI4"/>
<keyword evidence="2 4" id="KW-0732">Signal</keyword>
<organism evidence="5">
    <name type="scientific">Plautia stali</name>
    <name type="common">Stink bug</name>
    <dbReference type="NCBI Taxonomy" id="106108"/>
    <lineage>
        <taxon>Eukaryota</taxon>
        <taxon>Metazoa</taxon>
        <taxon>Ecdysozoa</taxon>
        <taxon>Arthropoda</taxon>
        <taxon>Hexapoda</taxon>
        <taxon>Insecta</taxon>
        <taxon>Pterygota</taxon>
        <taxon>Neoptera</taxon>
        <taxon>Paraneoptera</taxon>
        <taxon>Hemiptera</taxon>
        <taxon>Heteroptera</taxon>
        <taxon>Panheteroptera</taxon>
        <taxon>Pentatomomorpha</taxon>
        <taxon>Pentatomoidea</taxon>
        <taxon>Pentatomidae</taxon>
        <taxon>Pentatominae</taxon>
        <taxon>Plautia</taxon>
    </lineage>
</organism>
<dbReference type="InterPro" id="IPR000981">
    <property type="entry name" value="Neurhyp_horm"/>
</dbReference>
<evidence type="ECO:0000256" key="1">
    <source>
        <dbReference type="ARBA" id="ARBA00007369"/>
    </source>
</evidence>
<dbReference type="InterPro" id="IPR036387">
    <property type="entry name" value="Neurhyp_horm_dom_sf"/>
</dbReference>
<gene>
    <name evidence="5" type="primary">IT</name>
</gene>
<dbReference type="SMART" id="SM00003">
    <property type="entry name" value="NH"/>
    <property type="match status" value="1"/>
</dbReference>
<dbReference type="PRINTS" id="PR00831">
    <property type="entry name" value="NEUROPHYSIN"/>
</dbReference>
<evidence type="ECO:0000256" key="2">
    <source>
        <dbReference type="ARBA" id="ARBA00022729"/>
    </source>
</evidence>
<proteinExistence type="evidence at transcript level"/>
<keyword evidence="3" id="KW-1015">Disulfide bond</keyword>
<dbReference type="Pfam" id="PF00220">
    <property type="entry name" value="Hormone_4"/>
    <property type="match status" value="1"/>
</dbReference>
<protein>
    <submittedName>
        <fullName evidence="5">Inotocin</fullName>
    </submittedName>
</protein>
<dbReference type="GO" id="GO:0005615">
    <property type="term" value="C:extracellular space"/>
    <property type="evidence" value="ECO:0007669"/>
    <property type="project" value="TreeGrafter"/>
</dbReference>
<evidence type="ECO:0000256" key="4">
    <source>
        <dbReference type="SAM" id="SignalP"/>
    </source>
</evidence>
<dbReference type="Pfam" id="PF00184">
    <property type="entry name" value="Hormone_5"/>
    <property type="match status" value="1"/>
</dbReference>
<evidence type="ECO:0000256" key="3">
    <source>
        <dbReference type="ARBA" id="ARBA00023157"/>
    </source>
</evidence>
<feature type="chain" id="PRO_5009328282" evidence="4">
    <location>
        <begin position="17"/>
        <end position="128"/>
    </location>
</feature>
<dbReference type="PROSITE" id="PS51257">
    <property type="entry name" value="PROKAR_LIPOPROTEIN"/>
    <property type="match status" value="1"/>
</dbReference>
<feature type="signal peptide" evidence="4">
    <location>
        <begin position="1"/>
        <end position="16"/>
    </location>
</feature>
<dbReference type="Gene3D" id="2.60.9.10">
    <property type="entry name" value="Neurohypophysial hormone domain"/>
    <property type="match status" value="1"/>
</dbReference>
<evidence type="ECO:0000313" key="5">
    <source>
        <dbReference type="EMBL" id="BAV78811.1"/>
    </source>
</evidence>
<dbReference type="PANTHER" id="PTHR11681">
    <property type="entry name" value="NEUROPHYSIN"/>
    <property type="match status" value="1"/>
</dbReference>
<accession>A0A1I9FZI4</accession>
<dbReference type="SUPFAM" id="SSF49606">
    <property type="entry name" value="Neurophysin II"/>
    <property type="match status" value="1"/>
</dbReference>
<dbReference type="InterPro" id="IPR022423">
    <property type="entry name" value="Neurohypophysial_hormone_CS"/>
</dbReference>
<name>A0A1I9FZI4_PLAST</name>
<dbReference type="GO" id="GO:0030141">
    <property type="term" value="C:secretory granule"/>
    <property type="evidence" value="ECO:0007669"/>
    <property type="project" value="TreeGrafter"/>
</dbReference>
<dbReference type="PROSITE" id="PS00264">
    <property type="entry name" value="NEUROHYPOPHYS_HORM"/>
    <property type="match status" value="1"/>
</dbReference>
<sequence length="128" mass="13236">MIRAVVLLAAVCLVQSCLITNCPRGGKRSLRPAARDPDCHRCGPGLEGRCVGRTVCCGPRIGCLVGTPAVLSQCAAEQSAAARGGQRCSIGVCLADGVCCSPDGCKMDMSCEVEQSADVCSLSEQQVY</sequence>
<dbReference type="GO" id="GO:0005185">
    <property type="term" value="F:neurohypophyseal hormone activity"/>
    <property type="evidence" value="ECO:0007669"/>
    <property type="project" value="InterPro"/>
</dbReference>
<dbReference type="EMBL" id="LC146507">
    <property type="protein sequence ID" value="BAV78811.1"/>
    <property type="molecule type" value="mRNA"/>
</dbReference>
<dbReference type="PANTHER" id="PTHR11681:SF5">
    <property type="entry name" value="ISOTOCIN"/>
    <property type="match status" value="1"/>
</dbReference>